<evidence type="ECO:0000256" key="3">
    <source>
        <dbReference type="ARBA" id="ARBA00023212"/>
    </source>
</evidence>
<keyword evidence="3" id="KW-0206">Cytoskeleton</keyword>
<keyword evidence="2" id="KW-0963">Cytoplasm</keyword>
<proteinExistence type="predicted"/>
<dbReference type="InterPro" id="IPR032675">
    <property type="entry name" value="LRR_dom_sf"/>
</dbReference>
<dbReference type="RefSeq" id="WP_129348417.1">
    <property type="nucleotide sequence ID" value="NZ_CP012670.1"/>
</dbReference>
<dbReference type="SUPFAM" id="SSF52047">
    <property type="entry name" value="RNI-like"/>
    <property type="match status" value="1"/>
</dbReference>
<dbReference type="PANTHER" id="PTHR24107:SF2">
    <property type="entry name" value="NLR FAMILY CARD DOMAIN CONTAINING 3"/>
    <property type="match status" value="1"/>
</dbReference>
<dbReference type="GO" id="GO:0005856">
    <property type="term" value="C:cytoskeleton"/>
    <property type="evidence" value="ECO:0007669"/>
    <property type="project" value="UniProtKB-SubCell"/>
</dbReference>
<dbReference type="AlphaFoldDB" id="A0A4V0NDN9"/>
<dbReference type="PANTHER" id="PTHR24107">
    <property type="entry name" value="YNEIN REGULATORY COMPLEX SUBUNIT 5"/>
    <property type="match status" value="1"/>
</dbReference>
<dbReference type="EMBL" id="CP012670">
    <property type="protein sequence ID" value="AUX23332.1"/>
    <property type="molecule type" value="Genomic_DNA"/>
</dbReference>
<gene>
    <name evidence="4" type="ORF">SOCEGT47_038550</name>
</gene>
<dbReference type="Pfam" id="PF13516">
    <property type="entry name" value="LRR_6"/>
    <property type="match status" value="2"/>
</dbReference>
<sequence>MPSSALDRFLQIASGPPSEKRWSRLFVIVGEWPDDAATAEGWTDRAEAALASWPDHLRVAVMSEREIVEPDTWIWGIAPAIGPAPWLRLVRALWTAASEVLAAPDGGGWEQSGFPAVRRFHVRDKLSSFAEAARAVARLPALSTLDLSSAVLFPPTPDTIRVGWAELLQAAARSHVTDLNIARVPLSPALMDELAASDIARGLIALNVSSSRTQFGDEGMAALARWPAGGSLQTLRAAHDGLTDRGAMELWDSGALHAVRVLDLSGNALSDAFVSALARHDSQSLIELDLHGNQLTDRSAEGFSRASLPALRKLRVTENRLTSAGARRLLAWAATRPGLVCRVQPLR</sequence>
<protein>
    <submittedName>
        <fullName evidence="4">Uncharacterized protein</fullName>
    </submittedName>
</protein>
<dbReference type="Proteomes" id="UP000295781">
    <property type="component" value="Chromosome"/>
</dbReference>
<reference evidence="4 5" key="1">
    <citation type="submission" date="2015-09" db="EMBL/GenBank/DDBJ databases">
        <title>Sorangium comparison.</title>
        <authorList>
            <person name="Zaburannyi N."/>
            <person name="Bunk B."/>
            <person name="Overmann J."/>
            <person name="Mueller R."/>
        </authorList>
    </citation>
    <scope>NUCLEOTIDE SEQUENCE [LARGE SCALE GENOMIC DNA]</scope>
    <source>
        <strain evidence="4 5">So ceGT47</strain>
    </source>
</reference>
<dbReference type="Gene3D" id="3.80.10.10">
    <property type="entry name" value="Ribonuclease Inhibitor"/>
    <property type="match status" value="1"/>
</dbReference>
<evidence type="ECO:0000313" key="5">
    <source>
        <dbReference type="Proteomes" id="UP000295781"/>
    </source>
</evidence>
<organism evidence="4 5">
    <name type="scientific">Sorangium cellulosum</name>
    <name type="common">Polyangium cellulosum</name>
    <dbReference type="NCBI Taxonomy" id="56"/>
    <lineage>
        <taxon>Bacteria</taxon>
        <taxon>Pseudomonadati</taxon>
        <taxon>Myxococcota</taxon>
        <taxon>Polyangia</taxon>
        <taxon>Polyangiales</taxon>
        <taxon>Polyangiaceae</taxon>
        <taxon>Sorangium</taxon>
    </lineage>
</organism>
<comment type="subcellular location">
    <subcellularLocation>
        <location evidence="1">Cytoplasm</location>
        <location evidence="1">Cytoskeleton</location>
    </subcellularLocation>
</comment>
<dbReference type="InterPro" id="IPR052410">
    <property type="entry name" value="DRC5"/>
</dbReference>
<evidence type="ECO:0000256" key="1">
    <source>
        <dbReference type="ARBA" id="ARBA00004245"/>
    </source>
</evidence>
<evidence type="ECO:0000256" key="2">
    <source>
        <dbReference type="ARBA" id="ARBA00022490"/>
    </source>
</evidence>
<name>A0A4V0NDN9_SORCE</name>
<evidence type="ECO:0000313" key="4">
    <source>
        <dbReference type="EMBL" id="AUX23332.1"/>
    </source>
</evidence>
<dbReference type="InterPro" id="IPR001611">
    <property type="entry name" value="Leu-rich_rpt"/>
</dbReference>
<accession>A0A4V0NDN9</accession>